<dbReference type="GO" id="GO:0004174">
    <property type="term" value="F:electron-transferring-flavoprotein dehydrogenase activity"/>
    <property type="evidence" value="ECO:0007669"/>
    <property type="project" value="UniProtKB-UniRule"/>
</dbReference>
<keyword evidence="6 18" id="KW-0479">Metal-binding</keyword>
<keyword evidence="4 18" id="KW-0813">Transport</keyword>
<comment type="cofactor">
    <cofactor evidence="1 18">
        <name>FAD</name>
        <dbReference type="ChEBI" id="CHEBI:57692"/>
    </cofactor>
</comment>
<evidence type="ECO:0000256" key="5">
    <source>
        <dbReference type="ARBA" id="ARBA00022630"/>
    </source>
</evidence>
<dbReference type="FunFam" id="3.30.70.20:FF:000015">
    <property type="entry name" value="Electron transfer flavoprotein-ubiquinone oxidoreductase"/>
    <property type="match status" value="1"/>
</dbReference>
<comment type="function">
    <text evidence="18">Accepts electrons from ETF and reduces ubiquinone.</text>
</comment>
<evidence type="ECO:0000313" key="21">
    <source>
        <dbReference type="EMBL" id="EGR27321.1"/>
    </source>
</evidence>
<sequence>MINRLNNLFKTQIKLQKLNQYYFSNHREQMSYDVLIVGGGPAGLSAAIRLKQLELEYNHPISVCLIEKGSQIGSHILSGNCFEPNALDELLPGWRGMENRPPVNTRVVHDKFMILFDQEKSIEIPNFLLPSTLHNHNNYIISLGELCVWLGEYATNLGVDIFPGTAGAELLYNEKGAVIGVATKDMGISKEGIKKENYTPGIELLAKQTIFSEGCRGSLTEEIAQKFNLRENSDSQIYGIGLKEVWEVPTEKFQSGLVQHTVGWPLDKYTYGGSFLYHKDPNQIHIGYVIGLQYQNPNLNPYEEFQRFKTHKQIREMLKGGTCISYGARAINAGGYFSIPKLSFPGGVLIGCGAGFLNVAKIKGTHNAMKSGMVAGENIYKSIALEDCQQGLEIKNYQKDMENSWVYKELYDFRNTKNAFKYGLYPGLALNGFQCNITKGKEPWNLRNKIKDSEQFKENQKPIHYPKKDGVLTFDLLENLTRSGTYHDHDQPSHLKIKKGKEDVAIEKSLKKYGGPESKFCPAGVYEFVQDEKGEPKLQINAQNCIHCKTCSIKMVEEYINWTIPEGSGGPNYNGM</sequence>
<keyword evidence="16" id="KW-0472">Membrane</keyword>
<keyword evidence="5 18" id="KW-0285">Flavoprotein</keyword>
<evidence type="ECO:0000256" key="2">
    <source>
        <dbReference type="ARBA" id="ARBA00004273"/>
    </source>
</evidence>
<evidence type="ECO:0000256" key="11">
    <source>
        <dbReference type="ARBA" id="ARBA00023002"/>
    </source>
</evidence>
<evidence type="ECO:0000259" key="19">
    <source>
        <dbReference type="Pfam" id="PF05187"/>
    </source>
</evidence>
<dbReference type="Gene3D" id="3.30.70.20">
    <property type="match status" value="1"/>
</dbReference>
<dbReference type="Pfam" id="PF05187">
    <property type="entry name" value="Fer4_ETF_QO"/>
    <property type="match status" value="1"/>
</dbReference>
<keyword evidence="7" id="KW-0999">Mitochondrion inner membrane</keyword>
<dbReference type="EC" id="1.5.5.1" evidence="18"/>
<proteinExistence type="inferred from homology"/>
<dbReference type="Gene3D" id="3.30.9.90">
    <property type="match status" value="1"/>
</dbReference>
<comment type="catalytic activity">
    <reaction evidence="17 18">
        <text>a ubiquinone + reduced [electron-transfer flavoprotein] = a ubiquinol + oxidized [electron-transfer flavoprotein] + H(+)</text>
        <dbReference type="Rhea" id="RHEA:24052"/>
        <dbReference type="Rhea" id="RHEA-COMP:9565"/>
        <dbReference type="Rhea" id="RHEA-COMP:9566"/>
        <dbReference type="Rhea" id="RHEA-COMP:10685"/>
        <dbReference type="Rhea" id="RHEA-COMP:10686"/>
        <dbReference type="ChEBI" id="CHEBI:15378"/>
        <dbReference type="ChEBI" id="CHEBI:16389"/>
        <dbReference type="ChEBI" id="CHEBI:17976"/>
        <dbReference type="ChEBI" id="CHEBI:57692"/>
        <dbReference type="ChEBI" id="CHEBI:58307"/>
        <dbReference type="EC" id="1.5.5.1"/>
    </reaction>
</comment>
<evidence type="ECO:0000256" key="18">
    <source>
        <dbReference type="RuleBase" id="RU366068"/>
    </source>
</evidence>
<dbReference type="PANTHER" id="PTHR10617:SF107">
    <property type="entry name" value="ELECTRON TRANSFER FLAVOPROTEIN-UBIQUINONE OXIDOREDUCTASE, MITOCHONDRIAL"/>
    <property type="match status" value="1"/>
</dbReference>
<evidence type="ECO:0000313" key="22">
    <source>
        <dbReference type="Proteomes" id="UP000008983"/>
    </source>
</evidence>
<feature type="domain" description="ETF-QO/FixC ubiquinone-binding" evidence="20">
    <location>
        <begin position="238"/>
        <end position="331"/>
    </location>
</feature>
<dbReference type="EMBL" id="GL984368">
    <property type="protein sequence ID" value="EGR27321.1"/>
    <property type="molecule type" value="Genomic_DNA"/>
</dbReference>
<dbReference type="SUPFAM" id="SSF54862">
    <property type="entry name" value="4Fe-4S ferredoxins"/>
    <property type="match status" value="1"/>
</dbReference>
<evidence type="ECO:0000256" key="4">
    <source>
        <dbReference type="ARBA" id="ARBA00022448"/>
    </source>
</evidence>
<feature type="domain" description="ETF-QO/FixX C-terminal" evidence="19">
    <location>
        <begin position="470"/>
        <end position="574"/>
    </location>
</feature>
<organism evidence="21 22">
    <name type="scientific">Ichthyophthirius multifiliis</name>
    <name type="common">White spot disease agent</name>
    <name type="synonym">Ich</name>
    <dbReference type="NCBI Taxonomy" id="5932"/>
    <lineage>
        <taxon>Eukaryota</taxon>
        <taxon>Sar</taxon>
        <taxon>Alveolata</taxon>
        <taxon>Ciliophora</taxon>
        <taxon>Intramacronucleata</taxon>
        <taxon>Oligohymenophorea</taxon>
        <taxon>Hymenostomatida</taxon>
        <taxon>Ophryoglenina</taxon>
        <taxon>Ichthyophthirius</taxon>
    </lineage>
</organism>
<evidence type="ECO:0000259" key="20">
    <source>
        <dbReference type="Pfam" id="PF21162"/>
    </source>
</evidence>
<dbReference type="Proteomes" id="UP000008983">
    <property type="component" value="Unassembled WGS sequence"/>
</dbReference>
<dbReference type="RefSeq" id="XP_004024205.1">
    <property type="nucleotide sequence ID" value="XM_004024156.1"/>
</dbReference>
<evidence type="ECO:0000256" key="6">
    <source>
        <dbReference type="ARBA" id="ARBA00022723"/>
    </source>
</evidence>
<evidence type="ECO:0000256" key="9">
    <source>
        <dbReference type="ARBA" id="ARBA00022946"/>
    </source>
</evidence>
<dbReference type="Pfam" id="PF21162">
    <property type="entry name" value="ETFQO_UQ-bd"/>
    <property type="match status" value="1"/>
</dbReference>
<keyword evidence="14 18" id="KW-0830">Ubiquinone</keyword>
<dbReference type="GO" id="GO:0046872">
    <property type="term" value="F:metal ion binding"/>
    <property type="evidence" value="ECO:0007669"/>
    <property type="project" value="UniProtKB-KW"/>
</dbReference>
<dbReference type="InterPro" id="IPR040156">
    <property type="entry name" value="ETF-QO"/>
</dbReference>
<dbReference type="SUPFAM" id="SSF54373">
    <property type="entry name" value="FAD-linked reductases, C-terminal domain"/>
    <property type="match status" value="1"/>
</dbReference>
<dbReference type="AlphaFoldDB" id="G0R5D2"/>
<keyword evidence="13 18" id="KW-0411">Iron-sulfur</keyword>
<evidence type="ECO:0000256" key="17">
    <source>
        <dbReference type="ARBA" id="ARBA00052682"/>
    </source>
</evidence>
<evidence type="ECO:0000256" key="7">
    <source>
        <dbReference type="ARBA" id="ARBA00022792"/>
    </source>
</evidence>
<dbReference type="GO" id="GO:0051539">
    <property type="term" value="F:4 iron, 4 sulfur cluster binding"/>
    <property type="evidence" value="ECO:0007669"/>
    <property type="project" value="UniProtKB-UniRule"/>
</dbReference>
<dbReference type="InterPro" id="IPR049398">
    <property type="entry name" value="ETF-QO/FixC_UQ-bd"/>
</dbReference>
<dbReference type="GO" id="GO:0005743">
    <property type="term" value="C:mitochondrial inner membrane"/>
    <property type="evidence" value="ECO:0007669"/>
    <property type="project" value="UniProtKB-SubCell"/>
</dbReference>
<dbReference type="SUPFAM" id="SSF51905">
    <property type="entry name" value="FAD/NAD(P)-binding domain"/>
    <property type="match status" value="1"/>
</dbReference>
<name>G0R5D2_ICHMU</name>
<evidence type="ECO:0000256" key="1">
    <source>
        <dbReference type="ARBA" id="ARBA00001974"/>
    </source>
</evidence>
<dbReference type="InterPro" id="IPR007859">
    <property type="entry name" value="ETF-QO/FixX_C"/>
</dbReference>
<evidence type="ECO:0000256" key="8">
    <source>
        <dbReference type="ARBA" id="ARBA00022827"/>
    </source>
</evidence>
<keyword evidence="12 18" id="KW-0408">Iron</keyword>
<dbReference type="GeneID" id="14903378"/>
<dbReference type="PANTHER" id="PTHR10617">
    <property type="entry name" value="ELECTRON TRANSFER FLAVOPROTEIN-UBIQUINONE OXIDOREDUCTASE"/>
    <property type="match status" value="1"/>
</dbReference>
<dbReference type="OMA" id="INFQNCV"/>
<keyword evidence="8 18" id="KW-0274">FAD</keyword>
<keyword evidence="15" id="KW-0496">Mitochondrion</keyword>
<evidence type="ECO:0000256" key="13">
    <source>
        <dbReference type="ARBA" id="ARBA00023014"/>
    </source>
</evidence>
<evidence type="ECO:0000256" key="16">
    <source>
        <dbReference type="ARBA" id="ARBA00023136"/>
    </source>
</evidence>
<protein>
    <recommendedName>
        <fullName evidence="18">Electron transfer flavoprotein-ubiquinone oxidoreductase</fullName>
        <shortName evidence="18">ETF-QO</shortName>
        <ecNumber evidence="18">1.5.5.1</ecNumber>
    </recommendedName>
</protein>
<dbReference type="Gene3D" id="3.50.50.60">
    <property type="entry name" value="FAD/NAD(P)-binding domain"/>
    <property type="match status" value="1"/>
</dbReference>
<evidence type="ECO:0000256" key="14">
    <source>
        <dbReference type="ARBA" id="ARBA00023075"/>
    </source>
</evidence>
<accession>G0R5D2</accession>
<dbReference type="InterPro" id="IPR036188">
    <property type="entry name" value="FAD/NAD-bd_sf"/>
</dbReference>
<dbReference type="STRING" id="857967.G0R5D2"/>
<comment type="similarity">
    <text evidence="3">Belongs to the ETF-QO/FixC family.</text>
</comment>
<gene>
    <name evidence="21" type="ORF">IMG5_197890</name>
</gene>
<dbReference type="eggNOG" id="KOG2415">
    <property type="taxonomic scope" value="Eukaryota"/>
</dbReference>
<keyword evidence="9" id="KW-0809">Transit peptide</keyword>
<keyword evidence="11 18" id="KW-0560">Oxidoreductase</keyword>
<dbReference type="Pfam" id="PF13450">
    <property type="entry name" value="NAD_binding_8"/>
    <property type="match status" value="1"/>
</dbReference>
<evidence type="ECO:0000256" key="3">
    <source>
        <dbReference type="ARBA" id="ARBA00006796"/>
    </source>
</evidence>
<dbReference type="OrthoDB" id="437331at2759"/>
<comment type="subcellular location">
    <subcellularLocation>
        <location evidence="2">Mitochondrion inner membrane</location>
    </subcellularLocation>
</comment>
<keyword evidence="10 18" id="KW-0249">Electron transport</keyword>
<evidence type="ECO:0000256" key="12">
    <source>
        <dbReference type="ARBA" id="ARBA00023004"/>
    </source>
</evidence>
<evidence type="ECO:0000256" key="15">
    <source>
        <dbReference type="ARBA" id="ARBA00023128"/>
    </source>
</evidence>
<reference evidence="21 22" key="1">
    <citation type="submission" date="2011-07" db="EMBL/GenBank/DDBJ databases">
        <authorList>
            <person name="Coyne R."/>
            <person name="Brami D."/>
            <person name="Johnson J."/>
            <person name="Hostetler J."/>
            <person name="Hannick L."/>
            <person name="Clark T."/>
            <person name="Cassidy-Hanley D."/>
            <person name="Inman J."/>
        </authorList>
    </citation>
    <scope>NUCLEOTIDE SEQUENCE [LARGE SCALE GENOMIC DNA]</scope>
    <source>
        <strain evidence="21 22">G5</strain>
    </source>
</reference>
<evidence type="ECO:0000256" key="10">
    <source>
        <dbReference type="ARBA" id="ARBA00022982"/>
    </source>
</evidence>
<dbReference type="InParanoid" id="G0R5D2"/>
<keyword evidence="22" id="KW-1185">Reference proteome</keyword>
<comment type="cofactor">
    <cofactor evidence="18">
        <name>[4Fe-4S] cluster</name>
        <dbReference type="ChEBI" id="CHEBI:49883"/>
    </cofactor>
    <text evidence="18">Binds 1 [4Fe-4S] cluster.</text>
</comment>